<sequence length="265" mass="29069">MKASDWQVYGQTLSSRLFIGTALYPSPKVMIDAIKASQAEVITVSLRRQTSADKQSGDQFWQMIEQLNCHLLPNTAGCYSVKEAVNTAHMARELFDTDWVKLEVLGDSYNLQPDPFALVEATKILIEDGFKVFPYCTDDLVLCQKLAELGCEVLMPWGAPIGTGQGLLNPYALKTLRERLPEMTLLVDAGIGKPSDAVQALELGYDGILLNTAIAEALEPETMAHAFADAINAGRLAYEAGVMPKRDNAKPSTPTLDQPIWQQHA</sequence>
<dbReference type="CDD" id="cd04728">
    <property type="entry name" value="ThiG"/>
    <property type="match status" value="1"/>
</dbReference>
<accession>A0ABP3D2E1</accession>
<dbReference type="Proteomes" id="UP001501476">
    <property type="component" value="Unassembled WGS sequence"/>
</dbReference>
<evidence type="ECO:0000313" key="12">
    <source>
        <dbReference type="Proteomes" id="UP001501476"/>
    </source>
</evidence>
<feature type="compositionally biased region" description="Polar residues" evidence="9">
    <location>
        <begin position="250"/>
        <end position="265"/>
    </location>
</feature>
<dbReference type="PANTHER" id="PTHR34266:SF2">
    <property type="entry name" value="THIAZOLE SYNTHASE"/>
    <property type="match status" value="1"/>
</dbReference>
<feature type="active site" description="Schiff-base intermediate with DXP" evidence="8">
    <location>
        <position position="101"/>
    </location>
</feature>
<feature type="binding site" evidence="8">
    <location>
        <begin position="211"/>
        <end position="212"/>
    </location>
    <ligand>
        <name>1-deoxy-D-xylulose 5-phosphate</name>
        <dbReference type="ChEBI" id="CHEBI:57792"/>
    </ligand>
</feature>
<keyword evidence="6 8" id="KW-0704">Schiff base</keyword>
<dbReference type="EMBL" id="BAAADG010000004">
    <property type="protein sequence ID" value="GAA0221618.1"/>
    <property type="molecule type" value="Genomic_DNA"/>
</dbReference>
<reference evidence="12" key="1">
    <citation type="journal article" date="2019" name="Int. J. Syst. Evol. Microbiol.">
        <title>The Global Catalogue of Microorganisms (GCM) 10K type strain sequencing project: providing services to taxonomists for standard genome sequencing and annotation.</title>
        <authorList>
            <consortium name="The Broad Institute Genomics Platform"/>
            <consortium name="The Broad Institute Genome Sequencing Center for Infectious Disease"/>
            <person name="Wu L."/>
            <person name="Ma J."/>
        </authorList>
    </citation>
    <scope>NUCLEOTIDE SEQUENCE [LARGE SCALE GENOMIC DNA]</scope>
    <source>
        <strain evidence="12">JCM 6886</strain>
    </source>
</reference>
<comment type="catalytic activity">
    <reaction evidence="7 8">
        <text>[ThiS sulfur-carrier protein]-C-terminal-Gly-aminoethanethioate + 2-iminoacetate + 1-deoxy-D-xylulose 5-phosphate = [ThiS sulfur-carrier protein]-C-terminal Gly-Gly + 2-[(2R,5Z)-2-carboxy-4-methylthiazol-5(2H)-ylidene]ethyl phosphate + 2 H2O + H(+)</text>
        <dbReference type="Rhea" id="RHEA:26297"/>
        <dbReference type="Rhea" id="RHEA-COMP:12909"/>
        <dbReference type="Rhea" id="RHEA-COMP:19908"/>
        <dbReference type="ChEBI" id="CHEBI:15377"/>
        <dbReference type="ChEBI" id="CHEBI:15378"/>
        <dbReference type="ChEBI" id="CHEBI:57792"/>
        <dbReference type="ChEBI" id="CHEBI:62899"/>
        <dbReference type="ChEBI" id="CHEBI:77846"/>
        <dbReference type="ChEBI" id="CHEBI:90778"/>
        <dbReference type="ChEBI" id="CHEBI:232372"/>
        <dbReference type="EC" id="2.8.1.10"/>
    </reaction>
</comment>
<proteinExistence type="inferred from homology"/>
<dbReference type="InterPro" id="IPR013785">
    <property type="entry name" value="Aldolase_TIM"/>
</dbReference>
<protein>
    <recommendedName>
        <fullName evidence="3 8">Thiazole synthase</fullName>
        <ecNumber evidence="3 8">2.8.1.10</ecNumber>
    </recommendedName>
</protein>
<comment type="subcellular location">
    <subcellularLocation>
        <location evidence="8">Cytoplasm</location>
    </subcellularLocation>
</comment>
<evidence type="ECO:0000256" key="8">
    <source>
        <dbReference type="HAMAP-Rule" id="MF_00443"/>
    </source>
</evidence>
<evidence type="ECO:0000256" key="9">
    <source>
        <dbReference type="SAM" id="MobiDB-lite"/>
    </source>
</evidence>
<evidence type="ECO:0000256" key="2">
    <source>
        <dbReference type="ARBA" id="ARBA00004948"/>
    </source>
</evidence>
<dbReference type="InterPro" id="IPR008867">
    <property type="entry name" value="ThiG"/>
</dbReference>
<evidence type="ECO:0000259" key="10">
    <source>
        <dbReference type="Pfam" id="PF05690"/>
    </source>
</evidence>
<dbReference type="InterPro" id="IPR033983">
    <property type="entry name" value="Thiazole_synthase_ThiG"/>
</dbReference>
<dbReference type="HAMAP" id="MF_00443">
    <property type="entry name" value="ThiG"/>
    <property type="match status" value="1"/>
</dbReference>
<comment type="function">
    <text evidence="1 8">Catalyzes the rearrangement of 1-deoxy-D-xylulose 5-phosphate (DXP) to produce the thiazole phosphate moiety of thiamine. Sulfur is provided by the thiocarboxylate moiety of the carrier protein ThiS. In vitro, sulfur can be provided by H(2)S.</text>
</comment>
<evidence type="ECO:0000256" key="7">
    <source>
        <dbReference type="ARBA" id="ARBA00049897"/>
    </source>
</evidence>
<comment type="subunit">
    <text evidence="8">Homotetramer. Forms heterodimers with either ThiH or ThiS.</text>
</comment>
<dbReference type="SUPFAM" id="SSF110399">
    <property type="entry name" value="ThiG-like"/>
    <property type="match status" value="1"/>
</dbReference>
<comment type="caution">
    <text evidence="11">The sequence shown here is derived from an EMBL/GenBank/DDBJ whole genome shotgun (WGS) entry which is preliminary data.</text>
</comment>
<dbReference type="Pfam" id="PF05690">
    <property type="entry name" value="ThiG"/>
    <property type="match status" value="1"/>
</dbReference>
<gene>
    <name evidence="8" type="primary">thiG</name>
    <name evidence="11" type="ORF">GCM10008964_11370</name>
</gene>
<feature type="binding site" evidence="8">
    <location>
        <position position="162"/>
    </location>
    <ligand>
        <name>1-deoxy-D-xylulose 5-phosphate</name>
        <dbReference type="ChEBI" id="CHEBI:57792"/>
    </ligand>
</feature>
<comment type="pathway">
    <text evidence="2 8">Cofactor biosynthesis; thiamine diphosphate biosynthesis.</text>
</comment>
<feature type="region of interest" description="Disordered" evidence="9">
    <location>
        <begin position="244"/>
        <end position="265"/>
    </location>
</feature>
<name>A0ABP3D2E1_9GAMM</name>
<evidence type="ECO:0000256" key="3">
    <source>
        <dbReference type="ARBA" id="ARBA00011960"/>
    </source>
</evidence>
<feature type="binding site" evidence="8">
    <location>
        <begin position="189"/>
        <end position="190"/>
    </location>
    <ligand>
        <name>1-deoxy-D-xylulose 5-phosphate</name>
        <dbReference type="ChEBI" id="CHEBI:57792"/>
    </ligand>
</feature>
<keyword evidence="8" id="KW-0963">Cytoplasm</keyword>
<comment type="similarity">
    <text evidence="8">Belongs to the ThiG family.</text>
</comment>
<evidence type="ECO:0000256" key="6">
    <source>
        <dbReference type="ARBA" id="ARBA00023270"/>
    </source>
</evidence>
<evidence type="ECO:0000313" key="11">
    <source>
        <dbReference type="EMBL" id="GAA0221618.1"/>
    </source>
</evidence>
<dbReference type="PANTHER" id="PTHR34266">
    <property type="entry name" value="THIAZOLE SYNTHASE"/>
    <property type="match status" value="1"/>
</dbReference>
<keyword evidence="12" id="KW-1185">Reference proteome</keyword>
<evidence type="ECO:0000256" key="5">
    <source>
        <dbReference type="ARBA" id="ARBA00022977"/>
    </source>
</evidence>
<dbReference type="RefSeq" id="WP_286304434.1">
    <property type="nucleotide sequence ID" value="NZ_AP027741.1"/>
</dbReference>
<dbReference type="EC" id="2.8.1.10" evidence="3 8"/>
<keyword evidence="5 8" id="KW-0784">Thiamine biosynthesis</keyword>
<keyword evidence="4 8" id="KW-0808">Transferase</keyword>
<evidence type="ECO:0000256" key="1">
    <source>
        <dbReference type="ARBA" id="ARBA00002834"/>
    </source>
</evidence>
<feature type="domain" description="Thiazole synthase ThiG" evidence="10">
    <location>
        <begin position="8"/>
        <end position="254"/>
    </location>
</feature>
<organism evidence="11 12">
    <name type="scientific">Methylophaga marina</name>
    <dbReference type="NCBI Taxonomy" id="45495"/>
    <lineage>
        <taxon>Bacteria</taxon>
        <taxon>Pseudomonadati</taxon>
        <taxon>Pseudomonadota</taxon>
        <taxon>Gammaproteobacteria</taxon>
        <taxon>Thiotrichales</taxon>
        <taxon>Piscirickettsiaceae</taxon>
        <taxon>Methylophaga</taxon>
    </lineage>
</organism>
<evidence type="ECO:0000256" key="4">
    <source>
        <dbReference type="ARBA" id="ARBA00022679"/>
    </source>
</evidence>
<dbReference type="Gene3D" id="3.20.20.70">
    <property type="entry name" value="Aldolase class I"/>
    <property type="match status" value="1"/>
</dbReference>